<sequence>MGKEHLVTFTYKSLPNFYYLCGCLWHIAKYCEKQFEVEFQDPSTDTPYGPWLRALILSRMRPRSNMRSTQDRHSGTVSGSRGYWRKAPEIFGSFGIPEQEGVQRKNHISSEESERIAESSVKLLMEI</sequence>
<reference evidence="1" key="1">
    <citation type="submission" date="2020-06" db="EMBL/GenBank/DDBJ databases">
        <authorList>
            <person name="Li T."/>
            <person name="Hu X."/>
            <person name="Zhang T."/>
            <person name="Song X."/>
            <person name="Zhang H."/>
            <person name="Dai N."/>
            <person name="Sheng W."/>
            <person name="Hou X."/>
            <person name="Wei L."/>
        </authorList>
    </citation>
    <scope>NUCLEOTIDE SEQUENCE</scope>
    <source>
        <strain evidence="1">G02</strain>
        <tissue evidence="1">Leaf</tissue>
    </source>
</reference>
<comment type="caution">
    <text evidence="1">The sequence shown here is derived from an EMBL/GenBank/DDBJ whole genome shotgun (WGS) entry which is preliminary data.</text>
</comment>
<dbReference type="AlphaFoldDB" id="A0AAW2NR49"/>
<accession>A0AAW2NR49</accession>
<evidence type="ECO:0008006" key="2">
    <source>
        <dbReference type="Google" id="ProtNLM"/>
    </source>
</evidence>
<name>A0AAW2NR49_SESRA</name>
<dbReference type="EMBL" id="JACGWJ010000019">
    <property type="protein sequence ID" value="KAL0345661.1"/>
    <property type="molecule type" value="Genomic_DNA"/>
</dbReference>
<evidence type="ECO:0000313" key="1">
    <source>
        <dbReference type="EMBL" id="KAL0345661.1"/>
    </source>
</evidence>
<proteinExistence type="predicted"/>
<protein>
    <recommendedName>
        <fullName evidence="2">Zinc knuckle CX2CX4HX4C domain-containing protein</fullName>
    </recommendedName>
</protein>
<organism evidence="1">
    <name type="scientific">Sesamum radiatum</name>
    <name type="common">Black benniseed</name>
    <dbReference type="NCBI Taxonomy" id="300843"/>
    <lineage>
        <taxon>Eukaryota</taxon>
        <taxon>Viridiplantae</taxon>
        <taxon>Streptophyta</taxon>
        <taxon>Embryophyta</taxon>
        <taxon>Tracheophyta</taxon>
        <taxon>Spermatophyta</taxon>
        <taxon>Magnoliopsida</taxon>
        <taxon>eudicotyledons</taxon>
        <taxon>Gunneridae</taxon>
        <taxon>Pentapetalae</taxon>
        <taxon>asterids</taxon>
        <taxon>lamiids</taxon>
        <taxon>Lamiales</taxon>
        <taxon>Pedaliaceae</taxon>
        <taxon>Sesamum</taxon>
    </lineage>
</organism>
<gene>
    <name evidence="1" type="ORF">Sradi_4397400</name>
</gene>
<reference evidence="1" key="2">
    <citation type="journal article" date="2024" name="Plant">
        <title>Genomic evolution and insights into agronomic trait innovations of Sesamum species.</title>
        <authorList>
            <person name="Miao H."/>
            <person name="Wang L."/>
            <person name="Qu L."/>
            <person name="Liu H."/>
            <person name="Sun Y."/>
            <person name="Le M."/>
            <person name="Wang Q."/>
            <person name="Wei S."/>
            <person name="Zheng Y."/>
            <person name="Lin W."/>
            <person name="Duan Y."/>
            <person name="Cao H."/>
            <person name="Xiong S."/>
            <person name="Wang X."/>
            <person name="Wei L."/>
            <person name="Li C."/>
            <person name="Ma Q."/>
            <person name="Ju M."/>
            <person name="Zhao R."/>
            <person name="Li G."/>
            <person name="Mu C."/>
            <person name="Tian Q."/>
            <person name="Mei H."/>
            <person name="Zhang T."/>
            <person name="Gao T."/>
            <person name="Zhang H."/>
        </authorList>
    </citation>
    <scope>NUCLEOTIDE SEQUENCE</scope>
    <source>
        <strain evidence="1">G02</strain>
    </source>
</reference>